<organism evidence="1 2">
    <name type="scientific">Oculimacula yallundae</name>
    <dbReference type="NCBI Taxonomy" id="86028"/>
    <lineage>
        <taxon>Eukaryota</taxon>
        <taxon>Fungi</taxon>
        <taxon>Dikarya</taxon>
        <taxon>Ascomycota</taxon>
        <taxon>Pezizomycotina</taxon>
        <taxon>Leotiomycetes</taxon>
        <taxon>Helotiales</taxon>
        <taxon>Ploettnerulaceae</taxon>
        <taxon>Oculimacula</taxon>
    </lineage>
</organism>
<protein>
    <submittedName>
        <fullName evidence="1">Uncharacterized protein</fullName>
    </submittedName>
</protein>
<reference evidence="1 2" key="1">
    <citation type="journal article" date="2024" name="Commun. Biol.">
        <title>Comparative genomic analysis of thermophilic fungi reveals convergent evolutionary adaptations and gene losses.</title>
        <authorList>
            <person name="Steindorff A.S."/>
            <person name="Aguilar-Pontes M.V."/>
            <person name="Robinson A.J."/>
            <person name="Andreopoulos B."/>
            <person name="LaButti K."/>
            <person name="Kuo A."/>
            <person name="Mondo S."/>
            <person name="Riley R."/>
            <person name="Otillar R."/>
            <person name="Haridas S."/>
            <person name="Lipzen A."/>
            <person name="Grimwood J."/>
            <person name="Schmutz J."/>
            <person name="Clum A."/>
            <person name="Reid I.D."/>
            <person name="Moisan M.C."/>
            <person name="Butler G."/>
            <person name="Nguyen T.T.M."/>
            <person name="Dewar K."/>
            <person name="Conant G."/>
            <person name="Drula E."/>
            <person name="Henrissat B."/>
            <person name="Hansel C."/>
            <person name="Singer S."/>
            <person name="Hutchinson M.I."/>
            <person name="de Vries R.P."/>
            <person name="Natvig D.O."/>
            <person name="Powell A.J."/>
            <person name="Tsang A."/>
            <person name="Grigoriev I.V."/>
        </authorList>
    </citation>
    <scope>NUCLEOTIDE SEQUENCE [LARGE SCALE GENOMIC DNA]</scope>
    <source>
        <strain evidence="1 2">CBS 494.80</strain>
    </source>
</reference>
<comment type="caution">
    <text evidence="1">The sequence shown here is derived from an EMBL/GenBank/DDBJ whole genome shotgun (WGS) entry which is preliminary data.</text>
</comment>
<proteinExistence type="predicted"/>
<evidence type="ECO:0000313" key="1">
    <source>
        <dbReference type="EMBL" id="KAL2060250.1"/>
    </source>
</evidence>
<gene>
    <name evidence="1" type="ORF">VTL71DRAFT_9645</name>
</gene>
<name>A0ABR4BRG2_9HELO</name>
<dbReference type="EMBL" id="JAZHXI010000023">
    <property type="protein sequence ID" value="KAL2060250.1"/>
    <property type="molecule type" value="Genomic_DNA"/>
</dbReference>
<keyword evidence="2" id="KW-1185">Reference proteome</keyword>
<accession>A0ABR4BRG2</accession>
<dbReference type="Proteomes" id="UP001595075">
    <property type="component" value="Unassembled WGS sequence"/>
</dbReference>
<evidence type="ECO:0000313" key="2">
    <source>
        <dbReference type="Proteomes" id="UP001595075"/>
    </source>
</evidence>
<sequence>MSAPMDSSEERAVVDWAAWHSSEERLVEDWARTLDERYRLKLIYTLNKEAMLHGSEAWTVAIYDIIWDVPRSEDYINLARGDLPDRIEFRREEFPEEVDEEVEKLWIDTLLDGEPKYYSQSMEVEVWEQQIHTIAPPPTLTPLPLNVFQVFPYNYYFRYGKYEIEGHCQSWNPDPFAREPFRIHPDLKGYNIATNEDMVRPDFLHMQPPPTPMDQRSYQPFSLLYKENVVDDSGRQLLGFCLDLGEYDVPDIVTGWAKLREGLDNAEPASMCQAEEQRLTNSQEGGSATDLAFRVL</sequence>